<evidence type="ECO:0000313" key="3">
    <source>
        <dbReference type="WBParaSite" id="nRc.2.0.1.t41324-RA"/>
    </source>
</evidence>
<sequence>MLQIWKIMLKIKKSAKNPRQIKSLRKDQHKKKKKIKKGKEKITPIEAKTFCPALQRPRMSNSTPFTVITTR</sequence>
<feature type="compositionally biased region" description="Basic residues" evidence="1">
    <location>
        <begin position="27"/>
        <end position="39"/>
    </location>
</feature>
<proteinExistence type="predicted"/>
<keyword evidence="2" id="KW-1185">Reference proteome</keyword>
<feature type="region of interest" description="Disordered" evidence="1">
    <location>
        <begin position="16"/>
        <end position="39"/>
    </location>
</feature>
<dbReference type="AlphaFoldDB" id="A0A915KS61"/>
<dbReference type="WBParaSite" id="nRc.2.0.1.t41324-RA">
    <property type="protein sequence ID" value="nRc.2.0.1.t41324-RA"/>
    <property type="gene ID" value="nRc.2.0.1.g41324"/>
</dbReference>
<protein>
    <submittedName>
        <fullName evidence="3">Uncharacterized protein</fullName>
    </submittedName>
</protein>
<name>A0A915KS61_ROMCU</name>
<evidence type="ECO:0000256" key="1">
    <source>
        <dbReference type="SAM" id="MobiDB-lite"/>
    </source>
</evidence>
<dbReference type="Proteomes" id="UP000887565">
    <property type="component" value="Unplaced"/>
</dbReference>
<evidence type="ECO:0000313" key="2">
    <source>
        <dbReference type="Proteomes" id="UP000887565"/>
    </source>
</evidence>
<organism evidence="2 3">
    <name type="scientific">Romanomermis culicivorax</name>
    <name type="common">Nematode worm</name>
    <dbReference type="NCBI Taxonomy" id="13658"/>
    <lineage>
        <taxon>Eukaryota</taxon>
        <taxon>Metazoa</taxon>
        <taxon>Ecdysozoa</taxon>
        <taxon>Nematoda</taxon>
        <taxon>Enoplea</taxon>
        <taxon>Dorylaimia</taxon>
        <taxon>Mermithida</taxon>
        <taxon>Mermithoidea</taxon>
        <taxon>Mermithidae</taxon>
        <taxon>Romanomermis</taxon>
    </lineage>
</organism>
<accession>A0A915KS61</accession>
<reference evidence="3" key="1">
    <citation type="submission" date="2022-11" db="UniProtKB">
        <authorList>
            <consortium name="WormBaseParasite"/>
        </authorList>
    </citation>
    <scope>IDENTIFICATION</scope>
</reference>